<keyword evidence="2" id="KW-1185">Reference proteome</keyword>
<evidence type="ECO:0000313" key="2">
    <source>
        <dbReference type="Proteomes" id="UP000377803"/>
    </source>
</evidence>
<dbReference type="KEGG" id="ncon:LC1Nh_0461"/>
<organism evidence="1 2">
    <name type="scientific">Candidatus Nanohalobium constans</name>
    <dbReference type="NCBI Taxonomy" id="2565781"/>
    <lineage>
        <taxon>Archaea</taxon>
        <taxon>Candidatus Nanohalarchaeota</taxon>
        <taxon>Candidatus Nanohalobia</taxon>
        <taxon>Candidatus Nanohalobiales</taxon>
        <taxon>Candidatus Nanohalobiaceae</taxon>
        <taxon>Candidatus Nanohalobium</taxon>
    </lineage>
</organism>
<dbReference type="Gene3D" id="1.10.1220.10">
    <property type="entry name" value="Met repressor-like"/>
    <property type="match status" value="1"/>
</dbReference>
<proteinExistence type="predicted"/>
<dbReference type="Proteomes" id="UP000377803">
    <property type="component" value="Chromosome"/>
</dbReference>
<dbReference type="SUPFAM" id="SSF47598">
    <property type="entry name" value="Ribbon-helix-helix"/>
    <property type="match status" value="1"/>
</dbReference>
<evidence type="ECO:0000313" key="1">
    <source>
        <dbReference type="EMBL" id="QGA80362.1"/>
    </source>
</evidence>
<gene>
    <name evidence="1" type="ORF">LC1Nh_0461</name>
</gene>
<dbReference type="CDD" id="cd22231">
    <property type="entry name" value="RHH_NikR_HicB-like"/>
    <property type="match status" value="1"/>
</dbReference>
<reference evidence="2" key="1">
    <citation type="submission" date="2019-05" db="EMBL/GenBank/DDBJ databases">
        <title>Candidatus Nanohalobium constans, a novel model system to study the DPANN nano-sized archaea: genomic and physiological characterization of a nanoarchaeon co-cultured with its chitinotrophic host.</title>
        <authorList>
            <person name="La Cono V."/>
            <person name="Arcadi E."/>
            <person name="Crisafi F."/>
            <person name="Denaro R."/>
            <person name="La Spada G."/>
            <person name="Messina E."/>
            <person name="Smedile F."/>
            <person name="Toshchakov S.V."/>
            <person name="Shevchenko M.A."/>
            <person name="Golyshin P.N."/>
            <person name="Golyshina O.V."/>
            <person name="Ferrer M."/>
            <person name="Rohde M."/>
            <person name="Mushegian A."/>
            <person name="Sorokin D.Y."/>
            <person name="Giuliano L."/>
            <person name="Yakimov M.M."/>
        </authorList>
    </citation>
    <scope>NUCLEOTIDE SEQUENCE [LARGE SCALE GENOMIC DNA]</scope>
    <source>
        <strain evidence="2">LC1Nh</strain>
    </source>
</reference>
<dbReference type="InterPro" id="IPR013321">
    <property type="entry name" value="Arc_rbn_hlx_hlx"/>
</dbReference>
<dbReference type="InterPro" id="IPR010985">
    <property type="entry name" value="Ribbon_hlx_hlx"/>
</dbReference>
<sequence>MASVDIPAGLEKAIDEEVGEEKVYKNKSELIRDAIRRLLEDKGRLNNRKLSDEIVQNIKEAKESENWNNWEEVKNSQ</sequence>
<dbReference type="AlphaFoldDB" id="A0A5Q0UFH2"/>
<dbReference type="GeneID" id="42364845"/>
<protein>
    <submittedName>
        <fullName evidence="1">Type II toxin-antitoxin system ParD family antitoxin</fullName>
    </submittedName>
</protein>
<dbReference type="EMBL" id="CP040089">
    <property type="protein sequence ID" value="QGA80362.1"/>
    <property type="molecule type" value="Genomic_DNA"/>
</dbReference>
<accession>A0A5Q0UFH2</accession>
<name>A0A5Q0UFH2_9ARCH</name>
<dbReference type="RefSeq" id="WP_153550101.1">
    <property type="nucleotide sequence ID" value="NZ_CP040089.1"/>
</dbReference>
<dbReference type="GO" id="GO:0006355">
    <property type="term" value="P:regulation of DNA-templated transcription"/>
    <property type="evidence" value="ECO:0007669"/>
    <property type="project" value="InterPro"/>
</dbReference>